<evidence type="ECO:0000256" key="1">
    <source>
        <dbReference type="ARBA" id="ARBA00010641"/>
    </source>
</evidence>
<dbReference type="EMBL" id="UOFR01000067">
    <property type="protein sequence ID" value="VAW99459.1"/>
    <property type="molecule type" value="Genomic_DNA"/>
</dbReference>
<reference evidence="6" key="1">
    <citation type="submission" date="2018-06" db="EMBL/GenBank/DDBJ databases">
        <authorList>
            <person name="Zhirakovskaya E."/>
        </authorList>
    </citation>
    <scope>NUCLEOTIDE SEQUENCE</scope>
</reference>
<proteinExistence type="inferred from homology"/>
<dbReference type="InterPro" id="IPR039425">
    <property type="entry name" value="RNA_pol_sigma-70-like"/>
</dbReference>
<accession>A0A3B1AMD6</accession>
<keyword evidence="2" id="KW-0805">Transcription regulation</keyword>
<dbReference type="PANTHER" id="PTHR43133:SF39">
    <property type="entry name" value="SIMILAR TO RNA POLYMERASE SIGMA-E FACTOR"/>
    <property type="match status" value="1"/>
</dbReference>
<dbReference type="NCBIfam" id="TIGR02999">
    <property type="entry name" value="Sig-70_X6"/>
    <property type="match status" value="1"/>
</dbReference>
<dbReference type="SUPFAM" id="SSF88659">
    <property type="entry name" value="Sigma3 and sigma4 domains of RNA polymerase sigma factors"/>
    <property type="match status" value="1"/>
</dbReference>
<dbReference type="InterPro" id="IPR013324">
    <property type="entry name" value="RNA_pol_sigma_r3/r4-like"/>
</dbReference>
<feature type="domain" description="RNA polymerase sigma-70 ECF-like HTH" evidence="5">
    <location>
        <begin position="5"/>
        <end position="184"/>
    </location>
</feature>
<evidence type="ECO:0000256" key="2">
    <source>
        <dbReference type="ARBA" id="ARBA00023015"/>
    </source>
</evidence>
<dbReference type="InterPro" id="IPR053812">
    <property type="entry name" value="HTH_Sigma70_ECF-like"/>
</dbReference>
<protein>
    <submittedName>
        <fullName evidence="6">Gll4071 protein</fullName>
    </submittedName>
</protein>
<comment type="similarity">
    <text evidence="1">Belongs to the sigma-70 factor family. ECF subfamily.</text>
</comment>
<keyword evidence="3" id="KW-0731">Sigma factor</keyword>
<evidence type="ECO:0000256" key="3">
    <source>
        <dbReference type="ARBA" id="ARBA00023082"/>
    </source>
</evidence>
<organism evidence="6">
    <name type="scientific">hydrothermal vent metagenome</name>
    <dbReference type="NCBI Taxonomy" id="652676"/>
    <lineage>
        <taxon>unclassified sequences</taxon>
        <taxon>metagenomes</taxon>
        <taxon>ecological metagenomes</taxon>
    </lineage>
</organism>
<dbReference type="GO" id="GO:0016987">
    <property type="term" value="F:sigma factor activity"/>
    <property type="evidence" value="ECO:0007669"/>
    <property type="project" value="UniProtKB-KW"/>
</dbReference>
<dbReference type="Pfam" id="PF07638">
    <property type="entry name" value="Sigma70_ECF"/>
    <property type="match status" value="1"/>
</dbReference>
<dbReference type="Gene3D" id="1.10.10.10">
    <property type="entry name" value="Winged helix-like DNA-binding domain superfamily/Winged helix DNA-binding domain"/>
    <property type="match status" value="1"/>
</dbReference>
<dbReference type="PANTHER" id="PTHR43133">
    <property type="entry name" value="RNA POLYMERASE ECF-TYPE SIGMA FACTO"/>
    <property type="match status" value="1"/>
</dbReference>
<dbReference type="InterPro" id="IPR013325">
    <property type="entry name" value="RNA_pol_sigma_r2"/>
</dbReference>
<dbReference type="GO" id="GO:0006352">
    <property type="term" value="P:DNA-templated transcription initiation"/>
    <property type="evidence" value="ECO:0007669"/>
    <property type="project" value="InterPro"/>
</dbReference>
<evidence type="ECO:0000259" key="5">
    <source>
        <dbReference type="Pfam" id="PF07638"/>
    </source>
</evidence>
<sequence>MQKQSDVTSLLLDWRAGQKNALNDLLPLVQDNLRQLAASYMRGENAGHTLQATALVNEAFIKLVDVDITWQNRAHFIAIAANTMRRILVDHARAKRREKRGGDNIQVTLHETRIGKDEQADILELEDVLTKLEAFDQRKSQVIELSFYGGLTYDEIAEVLGISAATVDRELRFAKAWLYRELNDDNNS</sequence>
<dbReference type="InterPro" id="IPR036388">
    <property type="entry name" value="WH-like_DNA-bd_sf"/>
</dbReference>
<dbReference type="AlphaFoldDB" id="A0A3B1AMD6"/>
<dbReference type="CDD" id="cd06171">
    <property type="entry name" value="Sigma70_r4"/>
    <property type="match status" value="1"/>
</dbReference>
<dbReference type="NCBIfam" id="TIGR02937">
    <property type="entry name" value="sigma70-ECF"/>
    <property type="match status" value="1"/>
</dbReference>
<dbReference type="InterPro" id="IPR014284">
    <property type="entry name" value="RNA_pol_sigma-70_dom"/>
</dbReference>
<dbReference type="Gene3D" id="1.10.1740.10">
    <property type="match status" value="1"/>
</dbReference>
<dbReference type="SUPFAM" id="SSF88946">
    <property type="entry name" value="Sigma2 domain of RNA polymerase sigma factors"/>
    <property type="match status" value="1"/>
</dbReference>
<dbReference type="InterPro" id="IPR011517">
    <property type="entry name" value="RNA_pol_sigma70_ECF-like"/>
</dbReference>
<keyword evidence="4" id="KW-0804">Transcription</keyword>
<gene>
    <name evidence="6" type="ORF">MNBD_GAMMA21-1931</name>
</gene>
<name>A0A3B1AMD6_9ZZZZ</name>
<evidence type="ECO:0000313" key="6">
    <source>
        <dbReference type="EMBL" id="VAW99459.1"/>
    </source>
</evidence>
<evidence type="ECO:0000256" key="4">
    <source>
        <dbReference type="ARBA" id="ARBA00023163"/>
    </source>
</evidence>